<accession>A0ABP7GSM6</accession>
<evidence type="ECO:0000313" key="2">
    <source>
        <dbReference type="Proteomes" id="UP001500748"/>
    </source>
</evidence>
<sequence length="155" mass="18117">MYKIEPGLIIEISLPDGRLAYGLKLDSVIIGIYKIMSSKKLQISDIIQNQVEIYIAIDDTYLKKRPFTIIGEIDLINEEIYPPDLAWYAEWSPDDSVKTRAIRNKRGQHEYTNKEYYISLVKKGLVLSVFNKPEPLTFWIMDNILNWPNYKMPSE</sequence>
<reference evidence="2" key="1">
    <citation type="journal article" date="2019" name="Int. J. Syst. Evol. Microbiol.">
        <title>The Global Catalogue of Microorganisms (GCM) 10K type strain sequencing project: providing services to taxonomists for standard genome sequencing and annotation.</title>
        <authorList>
            <consortium name="The Broad Institute Genomics Platform"/>
            <consortium name="The Broad Institute Genome Sequencing Center for Infectious Disease"/>
            <person name="Wu L."/>
            <person name="Ma J."/>
        </authorList>
    </citation>
    <scope>NUCLEOTIDE SEQUENCE [LARGE SCALE GENOMIC DNA]</scope>
    <source>
        <strain evidence="2">JCM 17337</strain>
    </source>
</reference>
<evidence type="ECO:0000313" key="1">
    <source>
        <dbReference type="EMBL" id="GAA3769322.1"/>
    </source>
</evidence>
<name>A0ABP7GSM6_9FLAO</name>
<keyword evidence="2" id="KW-1185">Reference proteome</keyword>
<gene>
    <name evidence="1" type="ORF">GCM10022423_23390</name>
</gene>
<dbReference type="EMBL" id="BAABDU010000004">
    <property type="protein sequence ID" value="GAA3769322.1"/>
    <property type="molecule type" value="Genomic_DNA"/>
</dbReference>
<proteinExistence type="predicted"/>
<dbReference type="RefSeq" id="WP_345144506.1">
    <property type="nucleotide sequence ID" value="NZ_BAABDU010000004.1"/>
</dbReference>
<evidence type="ECO:0008006" key="3">
    <source>
        <dbReference type="Google" id="ProtNLM"/>
    </source>
</evidence>
<protein>
    <recommendedName>
        <fullName evidence="3">Immunity protein 26 of polymorphic toxin system</fullName>
    </recommendedName>
</protein>
<comment type="caution">
    <text evidence="1">The sequence shown here is derived from an EMBL/GenBank/DDBJ whole genome shotgun (WGS) entry which is preliminary data.</text>
</comment>
<organism evidence="1 2">
    <name type="scientific">Flavobacterium ginsengiterrae</name>
    <dbReference type="NCBI Taxonomy" id="871695"/>
    <lineage>
        <taxon>Bacteria</taxon>
        <taxon>Pseudomonadati</taxon>
        <taxon>Bacteroidota</taxon>
        <taxon>Flavobacteriia</taxon>
        <taxon>Flavobacteriales</taxon>
        <taxon>Flavobacteriaceae</taxon>
        <taxon>Flavobacterium</taxon>
    </lineage>
</organism>
<dbReference type="Proteomes" id="UP001500748">
    <property type="component" value="Unassembled WGS sequence"/>
</dbReference>